<evidence type="ECO:0000313" key="1">
    <source>
        <dbReference type="EMBL" id="KAJ7528353.1"/>
    </source>
</evidence>
<dbReference type="Proteomes" id="UP001162992">
    <property type="component" value="Chromosome 16"/>
</dbReference>
<gene>
    <name evidence="1" type="ORF">O6H91_16G095500</name>
</gene>
<reference evidence="2" key="1">
    <citation type="journal article" date="2024" name="Proc. Natl. Acad. Sci. U.S.A.">
        <title>Extraordinary preservation of gene collinearity over three hundred million years revealed in homosporous lycophytes.</title>
        <authorList>
            <person name="Li C."/>
            <person name="Wickell D."/>
            <person name="Kuo L.Y."/>
            <person name="Chen X."/>
            <person name="Nie B."/>
            <person name="Liao X."/>
            <person name="Peng D."/>
            <person name="Ji J."/>
            <person name="Jenkins J."/>
            <person name="Williams M."/>
            <person name="Shu S."/>
            <person name="Plott C."/>
            <person name="Barry K."/>
            <person name="Rajasekar S."/>
            <person name="Grimwood J."/>
            <person name="Han X."/>
            <person name="Sun S."/>
            <person name="Hou Z."/>
            <person name="He W."/>
            <person name="Dai G."/>
            <person name="Sun C."/>
            <person name="Schmutz J."/>
            <person name="Leebens-Mack J.H."/>
            <person name="Li F.W."/>
            <person name="Wang L."/>
        </authorList>
    </citation>
    <scope>NUCLEOTIDE SEQUENCE [LARGE SCALE GENOMIC DNA]</scope>
    <source>
        <strain evidence="2">cv. PW_Plant_1</strain>
    </source>
</reference>
<protein>
    <submittedName>
        <fullName evidence="1">Uncharacterized protein</fullName>
    </submittedName>
</protein>
<dbReference type="EMBL" id="CM055107">
    <property type="protein sequence ID" value="KAJ7528353.1"/>
    <property type="molecule type" value="Genomic_DNA"/>
</dbReference>
<sequence>MAGVTKYGKPVGINAKFKVDLLVVGSVAVDPTTGARLGKGEGFAELEYGMLRHMGAIDDFTLIVTSVHDKQLVSDIPVEKLFVHDVPVDVICTPTQIIQTHTSIPKPEGIYWDKLSPQKLSQIKVLQELKKQIEKETGEEICIGADEPLPPLPERKVLKPYAENSGTTNPGLVIWSFDELVTPEELHAHLDKLGITAVKIDVFPESGPIPAMARVYLPGGEDINKLISLIDKTEIRGRNICCQIDKASERQSHRRRR</sequence>
<keyword evidence="2" id="KW-1185">Reference proteome</keyword>
<name>A0ACC2BF50_DIPCM</name>
<evidence type="ECO:0000313" key="2">
    <source>
        <dbReference type="Proteomes" id="UP001162992"/>
    </source>
</evidence>
<proteinExistence type="predicted"/>
<accession>A0ACC2BF50</accession>
<organism evidence="1 2">
    <name type="scientific">Diphasiastrum complanatum</name>
    <name type="common">Issler's clubmoss</name>
    <name type="synonym">Lycopodium complanatum</name>
    <dbReference type="NCBI Taxonomy" id="34168"/>
    <lineage>
        <taxon>Eukaryota</taxon>
        <taxon>Viridiplantae</taxon>
        <taxon>Streptophyta</taxon>
        <taxon>Embryophyta</taxon>
        <taxon>Tracheophyta</taxon>
        <taxon>Lycopodiopsida</taxon>
        <taxon>Lycopodiales</taxon>
        <taxon>Lycopodiaceae</taxon>
        <taxon>Lycopodioideae</taxon>
        <taxon>Diphasiastrum</taxon>
    </lineage>
</organism>
<comment type="caution">
    <text evidence="1">The sequence shown here is derived from an EMBL/GenBank/DDBJ whole genome shotgun (WGS) entry which is preliminary data.</text>
</comment>